<evidence type="ECO:0000259" key="9">
    <source>
        <dbReference type="Pfam" id="PF09764"/>
    </source>
</evidence>
<comment type="subunit">
    <text evidence="2 8">Monomer.</text>
</comment>
<accession>I0Z6R2</accession>
<sequence>MVQLPKPCALALYARRGLGPGSSFRLARKFRVVPAAVYLEHFGSDRSHMWNQDGVPGWSKPVPPYPTIVARGKAPFPNNGQVNSLPRYWDMEAFTDDARYGRVYSEEDFLALFGGVIGNGAVGPADA</sequence>
<evidence type="ECO:0000256" key="7">
    <source>
        <dbReference type="ARBA" id="ARBA00048768"/>
    </source>
</evidence>
<dbReference type="InterPro" id="IPR023128">
    <property type="entry name" value="Prot_N_Gln_amidohydro_ab_roll"/>
</dbReference>
<feature type="domain" description="Protein N-terminal glutamine amidohydrolase alpha beta roll" evidence="9">
    <location>
        <begin position="3"/>
        <end position="112"/>
    </location>
</feature>
<dbReference type="GO" id="GO:0005829">
    <property type="term" value="C:cytosol"/>
    <property type="evidence" value="ECO:0007669"/>
    <property type="project" value="TreeGrafter"/>
</dbReference>
<name>I0Z6R2_COCSC</name>
<dbReference type="InterPro" id="IPR039733">
    <property type="entry name" value="NTAQ1"/>
</dbReference>
<reference evidence="10 11" key="1">
    <citation type="journal article" date="2012" name="Genome Biol.">
        <title>The genome of the polar eukaryotic microalga coccomyxa subellipsoidea reveals traits of cold adaptation.</title>
        <authorList>
            <person name="Blanc G."/>
            <person name="Agarkova I."/>
            <person name="Grimwood J."/>
            <person name="Kuo A."/>
            <person name="Brueggeman A."/>
            <person name="Dunigan D."/>
            <person name="Gurnon J."/>
            <person name="Ladunga I."/>
            <person name="Lindquist E."/>
            <person name="Lucas S."/>
            <person name="Pangilinan J."/>
            <person name="Proschold T."/>
            <person name="Salamov A."/>
            <person name="Schmutz J."/>
            <person name="Weeks D."/>
            <person name="Yamada T."/>
            <person name="Claverie J.M."/>
            <person name="Grigoriev I."/>
            <person name="Van Etten J."/>
            <person name="Lomsadze A."/>
            <person name="Borodovsky M."/>
        </authorList>
    </citation>
    <scope>NUCLEOTIDE SEQUENCE [LARGE SCALE GENOMIC DNA]</scope>
    <source>
        <strain evidence="10 11">C-169</strain>
    </source>
</reference>
<evidence type="ECO:0000256" key="8">
    <source>
        <dbReference type="RuleBase" id="RU367082"/>
    </source>
</evidence>
<comment type="caution">
    <text evidence="10">The sequence shown here is derived from an EMBL/GenBank/DDBJ whole genome shotgun (WGS) entry which is preliminary data.</text>
</comment>
<comment type="catalytic activity">
    <reaction evidence="7 8">
        <text>N-terminal L-glutaminyl-[protein] + H2O = N-terminal L-glutamyl-[protein] + NH4(+)</text>
        <dbReference type="Rhea" id="RHEA:50680"/>
        <dbReference type="Rhea" id="RHEA-COMP:12668"/>
        <dbReference type="Rhea" id="RHEA-COMP:12777"/>
        <dbReference type="ChEBI" id="CHEBI:15377"/>
        <dbReference type="ChEBI" id="CHEBI:28938"/>
        <dbReference type="ChEBI" id="CHEBI:64721"/>
        <dbReference type="ChEBI" id="CHEBI:64722"/>
        <dbReference type="EC" id="3.5.1.122"/>
    </reaction>
</comment>
<dbReference type="InterPro" id="IPR037132">
    <property type="entry name" value="N_Gln_amidohydro_ab_roll_sf"/>
</dbReference>
<dbReference type="KEGG" id="csl:COCSUDRAFT_58868"/>
<protein>
    <recommendedName>
        <fullName evidence="4 8">Protein N-terminal glutamine amidohydrolase</fullName>
        <ecNumber evidence="3 8">3.5.1.122</ecNumber>
    </recommendedName>
    <alternativeName>
        <fullName evidence="6 8">Protein NH2-terminal glutamine deamidase</fullName>
    </alternativeName>
</protein>
<evidence type="ECO:0000313" key="10">
    <source>
        <dbReference type="EMBL" id="EIE26331.1"/>
    </source>
</evidence>
<dbReference type="EMBL" id="AGSI01000002">
    <property type="protein sequence ID" value="EIE26331.1"/>
    <property type="molecule type" value="Genomic_DNA"/>
</dbReference>
<dbReference type="Proteomes" id="UP000007264">
    <property type="component" value="Unassembled WGS sequence"/>
</dbReference>
<dbReference type="PANTHER" id="PTHR13035">
    <property type="entry name" value="PROTEIN N-TERMINAL GLUTAMINE AMIDOHYDROLASE"/>
    <property type="match status" value="1"/>
</dbReference>
<dbReference type="GeneID" id="17044341"/>
<keyword evidence="5 8" id="KW-0378">Hydrolase</keyword>
<dbReference type="Gene3D" id="3.10.620.10">
    <property type="entry name" value="Protein N-terminal glutamine amidohydrolase, alpha beta roll"/>
    <property type="match status" value="1"/>
</dbReference>
<dbReference type="AlphaFoldDB" id="I0Z6R2"/>
<keyword evidence="11" id="KW-1185">Reference proteome</keyword>
<gene>
    <name evidence="10" type="ORF">COCSUDRAFT_58868</name>
</gene>
<dbReference type="PANTHER" id="PTHR13035:SF0">
    <property type="entry name" value="PROTEIN N-TERMINAL GLUTAMINE AMIDOHYDROLASE"/>
    <property type="match status" value="1"/>
</dbReference>
<evidence type="ECO:0000256" key="4">
    <source>
        <dbReference type="ARBA" id="ARBA00021247"/>
    </source>
</evidence>
<organism evidence="10 11">
    <name type="scientific">Coccomyxa subellipsoidea (strain C-169)</name>
    <name type="common">Green microalga</name>
    <dbReference type="NCBI Taxonomy" id="574566"/>
    <lineage>
        <taxon>Eukaryota</taxon>
        <taxon>Viridiplantae</taxon>
        <taxon>Chlorophyta</taxon>
        <taxon>core chlorophytes</taxon>
        <taxon>Trebouxiophyceae</taxon>
        <taxon>Trebouxiophyceae incertae sedis</taxon>
        <taxon>Coccomyxaceae</taxon>
        <taxon>Coccomyxa</taxon>
        <taxon>Coccomyxa subellipsoidea</taxon>
    </lineage>
</organism>
<evidence type="ECO:0000256" key="2">
    <source>
        <dbReference type="ARBA" id="ARBA00011245"/>
    </source>
</evidence>
<dbReference type="GO" id="GO:0070773">
    <property type="term" value="F:protein-N-terminal glutamine amidohydrolase activity"/>
    <property type="evidence" value="ECO:0007669"/>
    <property type="project" value="UniProtKB-UniRule"/>
</dbReference>
<dbReference type="Pfam" id="PF09764">
    <property type="entry name" value="Nt_Gln_amidase"/>
    <property type="match status" value="1"/>
</dbReference>
<evidence type="ECO:0000256" key="6">
    <source>
        <dbReference type="ARBA" id="ARBA00029677"/>
    </source>
</evidence>
<dbReference type="OrthoDB" id="513643at2759"/>
<dbReference type="EC" id="3.5.1.122" evidence="3 8"/>
<dbReference type="GO" id="GO:0005634">
    <property type="term" value="C:nucleus"/>
    <property type="evidence" value="ECO:0007669"/>
    <property type="project" value="TreeGrafter"/>
</dbReference>
<comment type="function">
    <text evidence="8">Mediates the side-chain deamidation of N-terminal glutamine residues to glutamate, an important step in N-end rule pathway of protein degradation. Conversion of the resulting N-terminal glutamine to glutamate renders the protein susceptible to arginylation, polyubiquitination and degradation as specified by the N-end rule. Does not act on substrates with internal or C-terminal glutamine and does not act on non-glutamine residues in any position.</text>
</comment>
<dbReference type="STRING" id="574566.I0Z6R2"/>
<evidence type="ECO:0000256" key="3">
    <source>
        <dbReference type="ARBA" id="ARBA00012718"/>
    </source>
</evidence>
<proteinExistence type="inferred from homology"/>
<evidence type="ECO:0000313" key="11">
    <source>
        <dbReference type="Proteomes" id="UP000007264"/>
    </source>
</evidence>
<dbReference type="GO" id="GO:0008418">
    <property type="term" value="F:protein-N-terminal asparagine amidohydrolase activity"/>
    <property type="evidence" value="ECO:0007669"/>
    <property type="project" value="UniProtKB-UniRule"/>
</dbReference>
<comment type="similarity">
    <text evidence="1 8">Belongs to the NTAQ1 family.</text>
</comment>
<evidence type="ECO:0000256" key="5">
    <source>
        <dbReference type="ARBA" id="ARBA00022801"/>
    </source>
</evidence>
<dbReference type="RefSeq" id="XP_005650875.1">
    <property type="nucleotide sequence ID" value="XM_005650818.1"/>
</dbReference>
<evidence type="ECO:0000256" key="1">
    <source>
        <dbReference type="ARBA" id="ARBA00008985"/>
    </source>
</evidence>